<dbReference type="InterPro" id="IPR011603">
    <property type="entry name" value="2oxoglutarate_DH_E1"/>
</dbReference>
<evidence type="ECO:0000313" key="6">
    <source>
        <dbReference type="EMBL" id="SUL35344.1"/>
    </source>
</evidence>
<dbReference type="SUPFAM" id="SSF52518">
    <property type="entry name" value="Thiamin diphosphate-binding fold (THDP-binding)"/>
    <property type="match status" value="1"/>
</dbReference>
<dbReference type="EMBL" id="UHBY01000003">
    <property type="protein sequence ID" value="SUL35344.1"/>
    <property type="molecule type" value="Genomic_DNA"/>
</dbReference>
<evidence type="ECO:0000256" key="2">
    <source>
        <dbReference type="ARBA" id="ARBA00012280"/>
    </source>
</evidence>
<dbReference type="GO" id="GO:0006099">
    <property type="term" value="P:tricarboxylic acid cycle"/>
    <property type="evidence" value="ECO:0007669"/>
    <property type="project" value="TreeGrafter"/>
</dbReference>
<reference evidence="6 7" key="1">
    <citation type="submission" date="2018-06" db="EMBL/GenBank/DDBJ databases">
        <authorList>
            <consortium name="Pathogen Informatics"/>
            <person name="Doyle S."/>
        </authorList>
    </citation>
    <scope>NUCLEOTIDE SEQUENCE [LARGE SCALE GENOMIC DNA]</scope>
    <source>
        <strain evidence="6 7">NCTC10702</strain>
    </source>
</reference>
<dbReference type="GO" id="GO:0004591">
    <property type="term" value="F:oxoglutarate dehydrogenase (succinyl-transferring) activity"/>
    <property type="evidence" value="ECO:0007669"/>
    <property type="project" value="UniProtKB-EC"/>
</dbReference>
<evidence type="ECO:0000256" key="3">
    <source>
        <dbReference type="ARBA" id="ARBA00023002"/>
    </source>
</evidence>
<dbReference type="InterPro" id="IPR029061">
    <property type="entry name" value="THDP-binding"/>
</dbReference>
<evidence type="ECO:0000313" key="7">
    <source>
        <dbReference type="Proteomes" id="UP000254116"/>
    </source>
</evidence>
<dbReference type="EC" id="1.2.4.2" evidence="2"/>
<evidence type="ECO:0000256" key="1">
    <source>
        <dbReference type="ARBA" id="ARBA00001964"/>
    </source>
</evidence>
<organism evidence="6 7">
    <name type="scientific">Staphylococcus aureus</name>
    <dbReference type="NCBI Taxonomy" id="1280"/>
    <lineage>
        <taxon>Bacteria</taxon>
        <taxon>Bacillati</taxon>
        <taxon>Bacillota</taxon>
        <taxon>Bacilli</taxon>
        <taxon>Bacillales</taxon>
        <taxon>Staphylococcaceae</taxon>
        <taxon>Staphylococcus</taxon>
    </lineage>
</organism>
<dbReference type="GO" id="GO:0045252">
    <property type="term" value="C:oxoglutarate dehydrogenase complex"/>
    <property type="evidence" value="ECO:0007669"/>
    <property type="project" value="TreeGrafter"/>
</dbReference>
<accession>A0A380EJ35</accession>
<dbReference type="AlphaFoldDB" id="A0A380EJ35"/>
<evidence type="ECO:0000256" key="4">
    <source>
        <dbReference type="ARBA" id="ARBA00023052"/>
    </source>
</evidence>
<sequence length="152" mass="17897">MEFRKEFHKDVVIDLVGYRRFGHNEMDEPSITNPVPYQNIRKHDSVEYVFGKKLVNEGVISEDEMHSFIEQVQKELRQAHDKINKADKMDNPDMEKPADLALPLQADEQSFTFDHLKEINDALLTYPDGFNILKKLNKVLEKRHEPFNKKMV</sequence>
<dbReference type="Gene3D" id="3.40.50.970">
    <property type="match status" value="1"/>
</dbReference>
<proteinExistence type="predicted"/>
<dbReference type="GO" id="GO:0030976">
    <property type="term" value="F:thiamine pyrophosphate binding"/>
    <property type="evidence" value="ECO:0007669"/>
    <property type="project" value="InterPro"/>
</dbReference>
<gene>
    <name evidence="6" type="primary">odhA_4</name>
    <name evidence="6" type="ORF">NCTC10702_02235</name>
</gene>
<comment type="cofactor">
    <cofactor evidence="1">
        <name>thiamine diphosphate</name>
        <dbReference type="ChEBI" id="CHEBI:58937"/>
    </cofactor>
</comment>
<keyword evidence="3 6" id="KW-0560">Oxidoreductase</keyword>
<dbReference type="PANTHER" id="PTHR23152:SF4">
    <property type="entry name" value="2-OXOADIPATE DEHYDROGENASE COMPLEX COMPONENT E1"/>
    <property type="match status" value="1"/>
</dbReference>
<name>A0A380EJ35_STAAU</name>
<dbReference type="GO" id="GO:0005829">
    <property type="term" value="C:cytosol"/>
    <property type="evidence" value="ECO:0007669"/>
    <property type="project" value="TreeGrafter"/>
</dbReference>
<dbReference type="InterPro" id="IPR001017">
    <property type="entry name" value="DH_E1"/>
</dbReference>
<dbReference type="Pfam" id="PF00676">
    <property type="entry name" value="E1_dh"/>
    <property type="match status" value="1"/>
</dbReference>
<feature type="domain" description="Dehydrogenase E1 component" evidence="5">
    <location>
        <begin position="1"/>
        <end position="87"/>
    </location>
</feature>
<dbReference type="PANTHER" id="PTHR23152">
    <property type="entry name" value="2-OXOGLUTARATE DEHYDROGENASE"/>
    <property type="match status" value="1"/>
</dbReference>
<evidence type="ECO:0000259" key="5">
    <source>
        <dbReference type="Pfam" id="PF00676"/>
    </source>
</evidence>
<protein>
    <recommendedName>
        <fullName evidence="2">oxoglutarate dehydrogenase (succinyl-transferring)</fullName>
        <ecNumber evidence="2">1.2.4.2</ecNumber>
    </recommendedName>
</protein>
<dbReference type="Proteomes" id="UP000254116">
    <property type="component" value="Unassembled WGS sequence"/>
</dbReference>
<keyword evidence="4" id="KW-0786">Thiamine pyrophosphate</keyword>